<dbReference type="EMBL" id="BMIA01000001">
    <property type="protein sequence ID" value="GGH24063.1"/>
    <property type="molecule type" value="Genomic_DNA"/>
</dbReference>
<evidence type="ECO:0000313" key="1">
    <source>
        <dbReference type="EMBL" id="GGH24063.1"/>
    </source>
</evidence>
<accession>A0ABQ1YFP7</accession>
<evidence type="ECO:0000313" key="2">
    <source>
        <dbReference type="Proteomes" id="UP000600214"/>
    </source>
</evidence>
<keyword evidence="2" id="KW-1185">Reference proteome</keyword>
<organism evidence="1 2">
    <name type="scientific">Dyadobacter endophyticus</name>
    <dbReference type="NCBI Taxonomy" id="1749036"/>
    <lineage>
        <taxon>Bacteria</taxon>
        <taxon>Pseudomonadati</taxon>
        <taxon>Bacteroidota</taxon>
        <taxon>Cytophagia</taxon>
        <taxon>Cytophagales</taxon>
        <taxon>Spirosomataceae</taxon>
        <taxon>Dyadobacter</taxon>
    </lineage>
</organism>
<reference evidence="2" key="1">
    <citation type="journal article" date="2019" name="Int. J. Syst. Evol. Microbiol.">
        <title>The Global Catalogue of Microorganisms (GCM) 10K type strain sequencing project: providing services to taxonomists for standard genome sequencing and annotation.</title>
        <authorList>
            <consortium name="The Broad Institute Genomics Platform"/>
            <consortium name="The Broad Institute Genome Sequencing Center for Infectious Disease"/>
            <person name="Wu L."/>
            <person name="Ma J."/>
        </authorList>
    </citation>
    <scope>NUCLEOTIDE SEQUENCE [LARGE SCALE GENOMIC DNA]</scope>
    <source>
        <strain evidence="2">CGMCC 1.15288</strain>
    </source>
</reference>
<protein>
    <submittedName>
        <fullName evidence="1">Uncharacterized protein</fullName>
    </submittedName>
</protein>
<name>A0ABQ1YFP7_9BACT</name>
<dbReference type="Proteomes" id="UP000600214">
    <property type="component" value="Unassembled WGS sequence"/>
</dbReference>
<gene>
    <name evidence="1" type="ORF">GCM10007423_07180</name>
</gene>
<sequence length="192" mass="22370">MQLNQKTMNMNPGFDPEEIAQLKEECKAENANFIYVEDEFEDDDDNNEHAHVQFVGKYKDQEVIYDALIFTLRLHHSTLVYDEALERLKKEMPNYVSPDERPANYKISDEQEDEAELLLTEFIEEIEENEEITVREHVEIDDQFEYGVGLEVGLNKTEINDKIISDFVKAFTTGNVQLDPTLYSFTGSEDED</sequence>
<proteinExistence type="predicted"/>
<comment type="caution">
    <text evidence="1">The sequence shown here is derived from an EMBL/GenBank/DDBJ whole genome shotgun (WGS) entry which is preliminary data.</text>
</comment>